<keyword evidence="9" id="KW-1185">Reference proteome</keyword>
<evidence type="ECO:0000256" key="3">
    <source>
        <dbReference type="ARBA" id="ARBA00011952"/>
    </source>
</evidence>
<dbReference type="Gene3D" id="2.60.120.10">
    <property type="entry name" value="Jelly Rolls"/>
    <property type="match status" value="1"/>
</dbReference>
<dbReference type="GO" id="GO:0016853">
    <property type="term" value="F:isomerase activity"/>
    <property type="evidence" value="ECO:0007669"/>
    <property type="project" value="UniProtKB-KW"/>
</dbReference>
<evidence type="ECO:0000313" key="9">
    <source>
        <dbReference type="Proteomes" id="UP000010321"/>
    </source>
</evidence>
<dbReference type="SUPFAM" id="SSF51182">
    <property type="entry name" value="RmlC-like cupins"/>
    <property type="match status" value="1"/>
</dbReference>
<proteinExistence type="inferred from homology"/>
<dbReference type="Pfam" id="PF06560">
    <property type="entry name" value="GPI"/>
    <property type="match status" value="1"/>
</dbReference>
<dbReference type="EC" id="5.3.1.9" evidence="3"/>
<comment type="similarity">
    <text evidence="2">Belongs to the archaeal-type GPI family.</text>
</comment>
<feature type="domain" description="Glucose-6-phosphate isomerase prokaryote" evidence="7">
    <location>
        <begin position="56"/>
        <end position="203"/>
    </location>
</feature>
<reference evidence="8 9" key="1">
    <citation type="submission" date="2011-02" db="EMBL/GenBank/DDBJ databases">
        <authorList>
            <person name="Weinstock G."/>
            <person name="Sodergren E."/>
            <person name="Clifton S."/>
            <person name="Fulton L."/>
            <person name="Fulton B."/>
            <person name="Courtney L."/>
            <person name="Fronick C."/>
            <person name="Harrison M."/>
            <person name="Strong C."/>
            <person name="Farmer C."/>
            <person name="Delahaunty K."/>
            <person name="Markovic C."/>
            <person name="Hall O."/>
            <person name="Minx P."/>
            <person name="Tomlinson C."/>
            <person name="Mitreva M."/>
            <person name="Hou S."/>
            <person name="Chen J."/>
            <person name="Wollam A."/>
            <person name="Pepin K.H."/>
            <person name="Johnson M."/>
            <person name="Bhonagiri V."/>
            <person name="Zhang X."/>
            <person name="Suruliraj S."/>
            <person name="Warren W."/>
            <person name="Chinwalla A."/>
            <person name="Mardis E.R."/>
            <person name="Wilson R.K."/>
        </authorList>
    </citation>
    <scope>NUCLEOTIDE SEQUENCE [LARGE SCALE GENOMIC DNA]</scope>
    <source>
        <strain evidence="8 9">YIT 12056</strain>
    </source>
</reference>
<evidence type="ECO:0000256" key="5">
    <source>
        <dbReference type="ARBA" id="ARBA00023152"/>
    </source>
</evidence>
<evidence type="ECO:0000256" key="4">
    <source>
        <dbReference type="ARBA" id="ARBA00022432"/>
    </source>
</evidence>
<gene>
    <name evidence="8" type="ORF">HMPREF9445_01882</name>
</gene>
<evidence type="ECO:0000256" key="2">
    <source>
        <dbReference type="ARBA" id="ARBA00006542"/>
    </source>
</evidence>
<evidence type="ECO:0000256" key="6">
    <source>
        <dbReference type="ARBA" id="ARBA00029321"/>
    </source>
</evidence>
<evidence type="ECO:0000313" key="8">
    <source>
        <dbReference type="EMBL" id="EGF51391.1"/>
    </source>
</evidence>
<comment type="catalytic activity">
    <reaction evidence="6">
        <text>alpha-D-glucose 6-phosphate = beta-D-fructose 6-phosphate</text>
        <dbReference type="Rhea" id="RHEA:11816"/>
        <dbReference type="ChEBI" id="CHEBI:57634"/>
        <dbReference type="ChEBI" id="CHEBI:58225"/>
        <dbReference type="EC" id="5.3.1.9"/>
    </reaction>
</comment>
<dbReference type="EMBL" id="AFBM01000022">
    <property type="protein sequence ID" value="EGF51391.1"/>
    <property type="molecule type" value="Genomic_DNA"/>
</dbReference>
<organism evidence="8 9">
    <name type="scientific">Bacteroides clarus YIT 12056</name>
    <dbReference type="NCBI Taxonomy" id="762984"/>
    <lineage>
        <taxon>Bacteria</taxon>
        <taxon>Pseudomonadati</taxon>
        <taxon>Bacteroidota</taxon>
        <taxon>Bacteroidia</taxon>
        <taxon>Bacteroidales</taxon>
        <taxon>Bacteroidaceae</taxon>
        <taxon>Bacteroides</taxon>
    </lineage>
</organism>
<dbReference type="InterPro" id="IPR010551">
    <property type="entry name" value="G6P_isomerase_prok"/>
</dbReference>
<dbReference type="Proteomes" id="UP000010321">
    <property type="component" value="Unassembled WGS sequence"/>
</dbReference>
<sequence>MTNSREMPFNPGFEINPTFSPMGFEYGNDVFGPKVENRMLNDIRKSLMNPTCEGPEIVYSIAMDVGKKEHKALLEKMHLLYGVVTYAAGRLGDEPIRSQGHIHKVSPYSGWSTPEVYEIWSGEAIIYMQEYAEDHPGRCFAVYAKAGEVVIVPPYWAHATISANPELPLTFGAWCDREYGFVYDGVRAHGGIAWFPVFNSENKIEWRANSQYQTSELICKTPNDYSALGIEAGKSIYEIFEKDPDTFLYVPSPQLREDVWKNFIP</sequence>
<name>A0ABN0CMW6_9BACE</name>
<evidence type="ECO:0000259" key="7">
    <source>
        <dbReference type="Pfam" id="PF06560"/>
    </source>
</evidence>
<keyword evidence="5" id="KW-0324">Glycolysis</keyword>
<dbReference type="InterPro" id="IPR014710">
    <property type="entry name" value="RmlC-like_jellyroll"/>
</dbReference>
<protein>
    <recommendedName>
        <fullName evidence="3">glucose-6-phosphate isomerase</fullName>
        <ecNumber evidence="3">5.3.1.9</ecNumber>
    </recommendedName>
</protein>
<evidence type="ECO:0000256" key="1">
    <source>
        <dbReference type="ARBA" id="ARBA00004926"/>
    </source>
</evidence>
<dbReference type="InterPro" id="IPR011051">
    <property type="entry name" value="RmlC_Cupin_sf"/>
</dbReference>
<accession>A0ABN0CMW6</accession>
<keyword evidence="4" id="KW-0312">Gluconeogenesis</keyword>
<comment type="pathway">
    <text evidence="1">Carbohydrate degradation; glycolysis; D-glyceraldehyde 3-phosphate and glycerone phosphate from D-glucose: step 2/4.</text>
</comment>
<keyword evidence="8" id="KW-0413">Isomerase</keyword>
<comment type="caution">
    <text evidence="8">The sequence shown here is derived from an EMBL/GenBank/DDBJ whole genome shotgun (WGS) entry which is preliminary data.</text>
</comment>